<proteinExistence type="predicted"/>
<organism evidence="1 2">
    <name type="scientific">Aquilegia coerulea</name>
    <name type="common">Rocky mountain columbine</name>
    <dbReference type="NCBI Taxonomy" id="218851"/>
    <lineage>
        <taxon>Eukaryota</taxon>
        <taxon>Viridiplantae</taxon>
        <taxon>Streptophyta</taxon>
        <taxon>Embryophyta</taxon>
        <taxon>Tracheophyta</taxon>
        <taxon>Spermatophyta</taxon>
        <taxon>Magnoliopsida</taxon>
        <taxon>Ranunculales</taxon>
        <taxon>Ranunculaceae</taxon>
        <taxon>Thalictroideae</taxon>
        <taxon>Aquilegia</taxon>
    </lineage>
</organism>
<dbReference type="AlphaFoldDB" id="A0A2G5DEK1"/>
<name>A0A2G5DEK1_AQUCA</name>
<keyword evidence="2" id="KW-1185">Reference proteome</keyword>
<accession>A0A2G5DEK1</accession>
<protein>
    <submittedName>
        <fullName evidence="1">Uncharacterized protein</fullName>
    </submittedName>
</protein>
<reference evidence="1 2" key="1">
    <citation type="submission" date="2017-09" db="EMBL/GenBank/DDBJ databases">
        <title>WGS assembly of Aquilegia coerulea Goldsmith.</title>
        <authorList>
            <person name="Hodges S."/>
            <person name="Kramer E."/>
            <person name="Nordborg M."/>
            <person name="Tomkins J."/>
            <person name="Borevitz J."/>
            <person name="Derieg N."/>
            <person name="Yan J."/>
            <person name="Mihaltcheva S."/>
            <person name="Hayes R.D."/>
            <person name="Rokhsar D."/>
        </authorList>
    </citation>
    <scope>NUCLEOTIDE SEQUENCE [LARGE SCALE GENOMIC DNA]</scope>
    <source>
        <strain evidence="2">cv. Goldsmith</strain>
    </source>
</reference>
<gene>
    <name evidence="1" type="ORF">AQUCO_02100033v1</name>
</gene>
<dbReference type="InParanoid" id="A0A2G5DEK1"/>
<dbReference type="EMBL" id="KZ305038">
    <property type="protein sequence ID" value="PIA41913.1"/>
    <property type="molecule type" value="Genomic_DNA"/>
</dbReference>
<dbReference type="Proteomes" id="UP000230069">
    <property type="component" value="Unassembled WGS sequence"/>
</dbReference>
<evidence type="ECO:0000313" key="2">
    <source>
        <dbReference type="Proteomes" id="UP000230069"/>
    </source>
</evidence>
<evidence type="ECO:0000313" key="1">
    <source>
        <dbReference type="EMBL" id="PIA41913.1"/>
    </source>
</evidence>
<sequence length="70" mass="8355">MMKMTLNGRAPLEKLPTYDRMRVSLLKQNKTKSEKFSNDQVEVRKLGLEIRSLWIDLSALQQQYSLWWVI</sequence>